<accession>A0A8B8CWA4</accession>
<gene>
    <name evidence="4" type="primary">LOC111122196</name>
</gene>
<organism evidence="3 4">
    <name type="scientific">Crassostrea virginica</name>
    <name type="common">Eastern oyster</name>
    <dbReference type="NCBI Taxonomy" id="6565"/>
    <lineage>
        <taxon>Eukaryota</taxon>
        <taxon>Metazoa</taxon>
        <taxon>Spiralia</taxon>
        <taxon>Lophotrochozoa</taxon>
        <taxon>Mollusca</taxon>
        <taxon>Bivalvia</taxon>
        <taxon>Autobranchia</taxon>
        <taxon>Pteriomorphia</taxon>
        <taxon>Ostreida</taxon>
        <taxon>Ostreoidea</taxon>
        <taxon>Ostreidae</taxon>
        <taxon>Crassostrea</taxon>
    </lineage>
</organism>
<protein>
    <submittedName>
        <fullName evidence="4">Glutamic acid-rich protein-like</fullName>
    </submittedName>
</protein>
<dbReference type="KEGG" id="cvn:111122196"/>
<keyword evidence="3" id="KW-1185">Reference proteome</keyword>
<dbReference type="RefSeq" id="XP_022319529.1">
    <property type="nucleotide sequence ID" value="XM_022463821.1"/>
</dbReference>
<dbReference type="OrthoDB" id="6216421at2759"/>
<feature type="compositionally biased region" description="Acidic residues" evidence="1">
    <location>
        <begin position="133"/>
        <end position="171"/>
    </location>
</feature>
<sequence>MVMSKGNFLFLCGVLLVSNGIESLHLKGPGISGKTKSSNENHKRIYHFPTVKGPVPGVPSPPYLEKLTRLMSRENEVRNDVEKWRNLKVLDELERKFMERDDAGPNKVYNNKKGSDNEYNDVFGKTLGLGTEEKEEEKQEEEDEGEDVTDQEDEKEEEEMEEEEEEEDENDKETIDEGKEEKNDEKENDKDGKDKNTDKIREKKARLEDLLLRELENLKKD</sequence>
<evidence type="ECO:0000256" key="1">
    <source>
        <dbReference type="SAM" id="MobiDB-lite"/>
    </source>
</evidence>
<dbReference type="AlphaFoldDB" id="A0A8B8CWA4"/>
<keyword evidence="2" id="KW-0732">Signal</keyword>
<dbReference type="Proteomes" id="UP000694844">
    <property type="component" value="Chromosome 2"/>
</dbReference>
<feature type="compositionally biased region" description="Basic and acidic residues" evidence="1">
    <location>
        <begin position="172"/>
        <end position="221"/>
    </location>
</feature>
<feature type="chain" id="PRO_5034753372" evidence="2">
    <location>
        <begin position="24"/>
        <end position="221"/>
    </location>
</feature>
<evidence type="ECO:0000313" key="4">
    <source>
        <dbReference type="RefSeq" id="XP_022319529.1"/>
    </source>
</evidence>
<dbReference type="GeneID" id="111122196"/>
<reference evidence="4" key="1">
    <citation type="submission" date="2025-08" db="UniProtKB">
        <authorList>
            <consortium name="RefSeq"/>
        </authorList>
    </citation>
    <scope>IDENTIFICATION</scope>
    <source>
        <tissue evidence="4">Whole sample</tissue>
    </source>
</reference>
<evidence type="ECO:0000256" key="2">
    <source>
        <dbReference type="SAM" id="SignalP"/>
    </source>
</evidence>
<feature type="region of interest" description="Disordered" evidence="1">
    <location>
        <begin position="102"/>
        <end position="221"/>
    </location>
</feature>
<evidence type="ECO:0000313" key="3">
    <source>
        <dbReference type="Proteomes" id="UP000694844"/>
    </source>
</evidence>
<feature type="signal peptide" evidence="2">
    <location>
        <begin position="1"/>
        <end position="23"/>
    </location>
</feature>
<proteinExistence type="predicted"/>
<name>A0A8B8CWA4_CRAVI</name>